<dbReference type="GO" id="GO:0005634">
    <property type="term" value="C:nucleus"/>
    <property type="evidence" value="ECO:0007669"/>
    <property type="project" value="TreeGrafter"/>
</dbReference>
<dbReference type="GO" id="GO:0000049">
    <property type="term" value="F:tRNA binding"/>
    <property type="evidence" value="ECO:0007669"/>
    <property type="project" value="UniProtKB-UniRule"/>
</dbReference>
<feature type="region of interest" description="Disordered" evidence="8">
    <location>
        <begin position="530"/>
        <end position="571"/>
    </location>
</feature>
<dbReference type="InterPro" id="IPR042296">
    <property type="entry name" value="tRNA_met_Trm1_C"/>
</dbReference>
<keyword evidence="3 7" id="KW-0808">Transferase</keyword>
<feature type="region of interest" description="Disordered" evidence="8">
    <location>
        <begin position="222"/>
        <end position="246"/>
    </location>
</feature>
<evidence type="ECO:0000313" key="10">
    <source>
        <dbReference type="Proteomes" id="UP001165080"/>
    </source>
</evidence>
<evidence type="ECO:0000256" key="4">
    <source>
        <dbReference type="ARBA" id="ARBA00022691"/>
    </source>
</evidence>
<evidence type="ECO:0000256" key="2">
    <source>
        <dbReference type="ARBA" id="ARBA00022603"/>
    </source>
</evidence>
<reference evidence="9 10" key="1">
    <citation type="journal article" date="2023" name="Commun. Biol.">
        <title>Reorganization of the ancestral sex-determining regions during the evolution of trioecy in Pleodorina starrii.</title>
        <authorList>
            <person name="Takahashi K."/>
            <person name="Suzuki S."/>
            <person name="Kawai-Toyooka H."/>
            <person name="Yamamoto K."/>
            <person name="Hamaji T."/>
            <person name="Ootsuki R."/>
            <person name="Yamaguchi H."/>
            <person name="Kawachi M."/>
            <person name="Higashiyama T."/>
            <person name="Nozaki H."/>
        </authorList>
    </citation>
    <scope>NUCLEOTIDE SEQUENCE [LARGE SCALE GENOMIC DNA]</scope>
    <source>
        <strain evidence="9 10">NIES-4479</strain>
    </source>
</reference>
<keyword evidence="5 7" id="KW-0819">tRNA processing</keyword>
<dbReference type="PANTHER" id="PTHR10631:SF9">
    <property type="entry name" value="TRNA (GUANINE(26)-N(2))-DIMETHYLTRANSFERASE"/>
    <property type="match status" value="1"/>
</dbReference>
<evidence type="ECO:0000256" key="7">
    <source>
        <dbReference type="PROSITE-ProRule" id="PRU00958"/>
    </source>
</evidence>
<keyword evidence="6 7" id="KW-0694">RNA-binding</keyword>
<dbReference type="Gene3D" id="3.30.56.70">
    <property type="entry name" value="N2,N2-dimethylguanosine tRNA methyltransferase, C-terminal domain"/>
    <property type="match status" value="1"/>
</dbReference>
<dbReference type="Pfam" id="PF02005">
    <property type="entry name" value="TRM"/>
    <property type="match status" value="3"/>
</dbReference>
<evidence type="ECO:0000256" key="8">
    <source>
        <dbReference type="SAM" id="MobiDB-lite"/>
    </source>
</evidence>
<dbReference type="SUPFAM" id="SSF53335">
    <property type="entry name" value="S-adenosyl-L-methionine-dependent methyltransferases"/>
    <property type="match status" value="2"/>
</dbReference>
<protein>
    <submittedName>
        <fullName evidence="9">Uncharacterized protein</fullName>
    </submittedName>
</protein>
<name>A0A9W6BGD3_9CHLO</name>
<evidence type="ECO:0000256" key="5">
    <source>
        <dbReference type="ARBA" id="ARBA00022694"/>
    </source>
</evidence>
<dbReference type="InterPro" id="IPR002905">
    <property type="entry name" value="Trm1"/>
</dbReference>
<keyword evidence="1 7" id="KW-0820">tRNA-binding</keyword>
<dbReference type="EMBL" id="BRXU01000004">
    <property type="protein sequence ID" value="GLC51662.1"/>
    <property type="molecule type" value="Genomic_DNA"/>
</dbReference>
<dbReference type="Gene3D" id="3.40.50.150">
    <property type="entry name" value="Vaccinia Virus protein VP39"/>
    <property type="match status" value="2"/>
</dbReference>
<accession>A0A9W6BGD3</accession>
<dbReference type="InterPro" id="IPR029063">
    <property type="entry name" value="SAM-dependent_MTases_sf"/>
</dbReference>
<organism evidence="9 10">
    <name type="scientific">Pleodorina starrii</name>
    <dbReference type="NCBI Taxonomy" id="330485"/>
    <lineage>
        <taxon>Eukaryota</taxon>
        <taxon>Viridiplantae</taxon>
        <taxon>Chlorophyta</taxon>
        <taxon>core chlorophytes</taxon>
        <taxon>Chlorophyceae</taxon>
        <taxon>CS clade</taxon>
        <taxon>Chlamydomonadales</taxon>
        <taxon>Volvocaceae</taxon>
        <taxon>Pleodorina</taxon>
    </lineage>
</organism>
<keyword evidence="4 7" id="KW-0949">S-adenosyl-L-methionine</keyword>
<comment type="similarity">
    <text evidence="7">Belongs to the class I-like SAM-binding methyltransferase superfamily. Trm1 family.</text>
</comment>
<keyword evidence="2 7" id="KW-0489">Methyltransferase</keyword>
<dbReference type="GO" id="GO:0002940">
    <property type="term" value="P:tRNA N2-guanine methylation"/>
    <property type="evidence" value="ECO:0007669"/>
    <property type="project" value="TreeGrafter"/>
</dbReference>
<comment type="caution">
    <text evidence="9">The sequence shown here is derived from an EMBL/GenBank/DDBJ whole genome shotgun (WGS) entry which is preliminary data.</text>
</comment>
<dbReference type="GO" id="GO:0016423">
    <property type="term" value="F:tRNA (guanine) methyltransferase activity"/>
    <property type="evidence" value="ECO:0007669"/>
    <property type="project" value="InterPro"/>
</dbReference>
<dbReference type="PANTHER" id="PTHR10631">
    <property type="entry name" value="N 2 ,N 2 -DIMETHYLGUANOSINE TRNA METHYLTRANSFERASE"/>
    <property type="match status" value="1"/>
</dbReference>
<evidence type="ECO:0000256" key="1">
    <source>
        <dbReference type="ARBA" id="ARBA00022555"/>
    </source>
</evidence>
<evidence type="ECO:0000313" key="9">
    <source>
        <dbReference type="EMBL" id="GLC51662.1"/>
    </source>
</evidence>
<evidence type="ECO:0000256" key="3">
    <source>
        <dbReference type="ARBA" id="ARBA00022679"/>
    </source>
</evidence>
<keyword evidence="10" id="KW-1185">Reference proteome</keyword>
<dbReference type="AlphaFoldDB" id="A0A9W6BGD3"/>
<sequence length="741" mass="77912">METPKHKTDCQHVRQETDLPVIYQSWSSGGGPCGTTEMVRSVPRTSGCGSQGSRVRTSPSHLLRSFHGSAPQRVYDSRHIRTPCLAPTGAATAADASAAAALSSAWELRKERGVAFVTGEAFYRAESCAGRDLAILAAVLQRQRTGRLHVLDVMAGSGMRGARYLTQADADEVWINDGSTQLHDAMVYNMCTAAGLPVAGLSEASHLREGVGFAPEAPAGATEAGALGGLGPGQRPMGHDVAASEPEPFGAQSLRDLAAGWEAQAQRLRLEGLSRDVWQWDVQRLARAEHAPSLPASTAAAEANEGALGVSGSGGDRQKCGSASGQARGGGIRDGDIGGNRSAGGCVGLGNEQTKDSFSGRRIRISHADANRLLTNCYMRESYYDLVDVDSFGSETMHFPAAIDAVRYGGLLYLTSTDGFTSSGKRPARGLAAYGSYLRATPWANEQGLRMIIGAAVREAAARGVTLQPVFSLYSYHGPVFRVMLRAIRSAEWPAHHYGFMGHCFVHGDNYTVGWRGLGAATCRCEARGRRRPAGPPTHGPVSAGGCDAPGSTEAGSSAEGGSRANGGGGACSGATVREQVGTAVGPAAAVGGGDATGASTPLVLSGPLWTGPLHDEGELRAMAAEANRRGWTGFGLDAEAAPHLRNRAKSSRNVRPLEELLAVLIEEANPHLPPGFFSIDDSVARRLARPPPRDALIEALRAEGFAAARCHLEARAFRTDACMADVLRVAEERLGIPRRR</sequence>
<feature type="region of interest" description="Disordered" evidence="8">
    <location>
        <begin position="307"/>
        <end position="338"/>
    </location>
</feature>
<dbReference type="PROSITE" id="PS51626">
    <property type="entry name" value="SAM_MT_TRM1"/>
    <property type="match status" value="1"/>
</dbReference>
<evidence type="ECO:0000256" key="6">
    <source>
        <dbReference type="ARBA" id="ARBA00022884"/>
    </source>
</evidence>
<proteinExistence type="inferred from homology"/>
<gene>
    <name evidence="9" type="primary">PLEST004968</name>
    <name evidence="9" type="ORF">PLESTB_000526400</name>
</gene>
<feature type="compositionally biased region" description="Low complexity" evidence="8">
    <location>
        <begin position="551"/>
        <end position="563"/>
    </location>
</feature>
<dbReference type="Proteomes" id="UP001165080">
    <property type="component" value="Unassembled WGS sequence"/>
</dbReference>